<evidence type="ECO:0000256" key="1">
    <source>
        <dbReference type="ARBA" id="ARBA00004141"/>
    </source>
</evidence>
<dbReference type="Pfam" id="PF01925">
    <property type="entry name" value="TauE"/>
    <property type="match status" value="1"/>
</dbReference>
<feature type="transmembrane region" description="Helical" evidence="5">
    <location>
        <begin position="12"/>
        <end position="29"/>
    </location>
</feature>
<feature type="transmembrane region" description="Helical" evidence="5">
    <location>
        <begin position="173"/>
        <end position="190"/>
    </location>
</feature>
<keyword evidence="3 5" id="KW-1133">Transmembrane helix</keyword>
<keyword evidence="7" id="KW-1185">Reference proteome</keyword>
<accession>A0A8J3DE28</accession>
<sequence>MVLALGAKDGLAVIAVLMVPAAIIGCWQHRKEVEASLLKPLIPSAFLGTILGGLILWSLIASGEENEVHQRMEYIVAGLSLVYVALVSFREQITKFRGGGGPPKTNGIFSVGALLALSQTVANSGSPMMTVYFVRQGLKKDRFVAAQLYFLLVQNILKLIPFVALGILHLGNAGAAVMLFPITLLGSWSGQRFYEKSTEKSYFAWYIVLLVLGFLSSVILIWGRPNFLNLF</sequence>
<proteinExistence type="inferred from homology"/>
<keyword evidence="5" id="KW-1003">Cell membrane</keyword>
<comment type="caution">
    <text evidence="6">The sequence shown here is derived from an EMBL/GenBank/DDBJ whole genome shotgun (WGS) entry which is preliminary data.</text>
</comment>
<feature type="transmembrane region" description="Helical" evidence="5">
    <location>
        <begin position="72"/>
        <end position="89"/>
    </location>
</feature>
<evidence type="ECO:0000256" key="3">
    <source>
        <dbReference type="ARBA" id="ARBA00022989"/>
    </source>
</evidence>
<dbReference type="InterPro" id="IPR002781">
    <property type="entry name" value="TM_pro_TauE-like"/>
</dbReference>
<evidence type="ECO:0000256" key="4">
    <source>
        <dbReference type="ARBA" id="ARBA00023136"/>
    </source>
</evidence>
<evidence type="ECO:0000313" key="7">
    <source>
        <dbReference type="Proteomes" id="UP000642829"/>
    </source>
</evidence>
<comment type="subcellular location">
    <subcellularLocation>
        <location evidence="5">Cell membrane</location>
        <topology evidence="5">Multi-pass membrane protein</topology>
    </subcellularLocation>
    <subcellularLocation>
        <location evidence="1">Membrane</location>
        <topology evidence="1">Multi-pass membrane protein</topology>
    </subcellularLocation>
</comment>
<evidence type="ECO:0000256" key="2">
    <source>
        <dbReference type="ARBA" id="ARBA00022692"/>
    </source>
</evidence>
<dbReference type="AlphaFoldDB" id="A0A8J3DE28"/>
<feature type="transmembrane region" description="Helical" evidence="5">
    <location>
        <begin position="148"/>
        <end position="167"/>
    </location>
</feature>
<dbReference type="EMBL" id="BMXG01000031">
    <property type="protein sequence ID" value="GHC13108.1"/>
    <property type="molecule type" value="Genomic_DNA"/>
</dbReference>
<protein>
    <recommendedName>
        <fullName evidence="5">Probable membrane transporter protein</fullName>
    </recommendedName>
</protein>
<comment type="similarity">
    <text evidence="5">Belongs to the 4-toluene sulfonate uptake permease (TSUP) (TC 2.A.102) family.</text>
</comment>
<gene>
    <name evidence="6" type="ORF">GCM10007047_33000</name>
</gene>
<evidence type="ECO:0000313" key="6">
    <source>
        <dbReference type="EMBL" id="GHC13108.1"/>
    </source>
</evidence>
<dbReference type="GO" id="GO:0005886">
    <property type="term" value="C:plasma membrane"/>
    <property type="evidence" value="ECO:0007669"/>
    <property type="project" value="UniProtKB-SubCell"/>
</dbReference>
<keyword evidence="2 5" id="KW-0812">Transmembrane</keyword>
<name>A0A8J3DE28_9BACT</name>
<feature type="transmembrane region" description="Helical" evidence="5">
    <location>
        <begin position="41"/>
        <end position="60"/>
    </location>
</feature>
<feature type="transmembrane region" description="Helical" evidence="5">
    <location>
        <begin position="202"/>
        <end position="222"/>
    </location>
</feature>
<dbReference type="Proteomes" id="UP000642829">
    <property type="component" value="Unassembled WGS sequence"/>
</dbReference>
<keyword evidence="4 5" id="KW-0472">Membrane</keyword>
<reference evidence="6" key="2">
    <citation type="submission" date="2020-09" db="EMBL/GenBank/DDBJ databases">
        <authorList>
            <person name="Sun Q."/>
            <person name="Kim S."/>
        </authorList>
    </citation>
    <scope>NUCLEOTIDE SEQUENCE</scope>
    <source>
        <strain evidence="6">KCTC 12870</strain>
    </source>
</reference>
<evidence type="ECO:0000256" key="5">
    <source>
        <dbReference type="RuleBase" id="RU363041"/>
    </source>
</evidence>
<organism evidence="6 7">
    <name type="scientific">Cerasicoccus arenae</name>
    <dbReference type="NCBI Taxonomy" id="424488"/>
    <lineage>
        <taxon>Bacteria</taxon>
        <taxon>Pseudomonadati</taxon>
        <taxon>Verrucomicrobiota</taxon>
        <taxon>Opitutia</taxon>
        <taxon>Puniceicoccales</taxon>
        <taxon>Cerasicoccaceae</taxon>
        <taxon>Cerasicoccus</taxon>
    </lineage>
</organism>
<reference evidence="6" key="1">
    <citation type="journal article" date="2014" name="Int. J. Syst. Evol. Microbiol.">
        <title>Complete genome sequence of Corynebacterium casei LMG S-19264T (=DSM 44701T), isolated from a smear-ripened cheese.</title>
        <authorList>
            <consortium name="US DOE Joint Genome Institute (JGI-PGF)"/>
            <person name="Walter F."/>
            <person name="Albersmeier A."/>
            <person name="Kalinowski J."/>
            <person name="Ruckert C."/>
        </authorList>
    </citation>
    <scope>NUCLEOTIDE SEQUENCE</scope>
    <source>
        <strain evidence="6">KCTC 12870</strain>
    </source>
</reference>